<evidence type="ECO:0000313" key="1">
    <source>
        <dbReference type="EMBL" id="KAG7512008.1"/>
    </source>
</evidence>
<dbReference type="EMBL" id="JAGKHQ010000007">
    <property type="protein sequence ID" value="KAG7512008.1"/>
    <property type="molecule type" value="Genomic_DNA"/>
</dbReference>
<organism evidence="1 2">
    <name type="scientific">Solea senegalensis</name>
    <name type="common">Senegalese sole</name>
    <dbReference type="NCBI Taxonomy" id="28829"/>
    <lineage>
        <taxon>Eukaryota</taxon>
        <taxon>Metazoa</taxon>
        <taxon>Chordata</taxon>
        <taxon>Craniata</taxon>
        <taxon>Vertebrata</taxon>
        <taxon>Euteleostomi</taxon>
        <taxon>Actinopterygii</taxon>
        <taxon>Neopterygii</taxon>
        <taxon>Teleostei</taxon>
        <taxon>Neoteleostei</taxon>
        <taxon>Acanthomorphata</taxon>
        <taxon>Carangaria</taxon>
        <taxon>Pleuronectiformes</taxon>
        <taxon>Pleuronectoidei</taxon>
        <taxon>Soleidae</taxon>
        <taxon>Solea</taxon>
    </lineage>
</organism>
<keyword evidence="2" id="KW-1185">Reference proteome</keyword>
<name>A0AAV6S570_SOLSE</name>
<accession>A0AAV6S570</accession>
<sequence length="185" mass="19931">MFATLACAASNASPSQGSSCLGTLGSHSALHIQVQGQETEANSWLCAGGAWRSLQQMNHHGLIFNSRLLLPSSISASSSSLHTTLPLPLSITPPPPDLQGHPGVLELPSTPSLTRPQRKICVFVWDGAEYRMRRCWVVPHGLKGYSYLSRRAKGAQCPRPVMVKDDGVLALSNEPSMEMPATNYP</sequence>
<protein>
    <submittedName>
        <fullName evidence="1">Uncharacterized protein</fullName>
    </submittedName>
</protein>
<comment type="caution">
    <text evidence="1">The sequence shown here is derived from an EMBL/GenBank/DDBJ whole genome shotgun (WGS) entry which is preliminary data.</text>
</comment>
<proteinExistence type="predicted"/>
<evidence type="ECO:0000313" key="2">
    <source>
        <dbReference type="Proteomes" id="UP000693946"/>
    </source>
</evidence>
<dbReference type="Proteomes" id="UP000693946">
    <property type="component" value="Linkage Group LG15"/>
</dbReference>
<reference evidence="1 2" key="1">
    <citation type="journal article" date="2021" name="Sci. Rep.">
        <title>Chromosome anchoring in Senegalese sole (Solea senegalensis) reveals sex-associated markers and genome rearrangements in flatfish.</title>
        <authorList>
            <person name="Guerrero-Cozar I."/>
            <person name="Gomez-Garrido J."/>
            <person name="Berbel C."/>
            <person name="Martinez-Blanch J.F."/>
            <person name="Alioto T."/>
            <person name="Claros M.G."/>
            <person name="Gagnaire P.A."/>
            <person name="Manchado M."/>
        </authorList>
    </citation>
    <scope>NUCLEOTIDE SEQUENCE [LARGE SCALE GENOMIC DNA]</scope>
    <source>
        <strain evidence="1">Sse05_10M</strain>
    </source>
</reference>
<gene>
    <name evidence="1" type="ORF">JOB18_016962</name>
</gene>
<dbReference type="AlphaFoldDB" id="A0AAV6S570"/>